<gene>
    <name evidence="1" type="ORF">PV11_02381</name>
</gene>
<protein>
    <submittedName>
        <fullName evidence="1">Uncharacterized protein</fullName>
    </submittedName>
</protein>
<dbReference type="HOGENOM" id="CLU_034303_0_0_1"/>
<reference evidence="1 2" key="1">
    <citation type="submission" date="2015-01" db="EMBL/GenBank/DDBJ databases">
        <title>The Genome Sequence of Exophiala sideris CBS121828.</title>
        <authorList>
            <consortium name="The Broad Institute Genomics Platform"/>
            <person name="Cuomo C."/>
            <person name="de Hoog S."/>
            <person name="Gorbushina A."/>
            <person name="Stielow B."/>
            <person name="Teixiera M."/>
            <person name="Abouelleil A."/>
            <person name="Chapman S.B."/>
            <person name="Priest M."/>
            <person name="Young S.K."/>
            <person name="Wortman J."/>
            <person name="Nusbaum C."/>
            <person name="Birren B."/>
        </authorList>
    </citation>
    <scope>NUCLEOTIDE SEQUENCE [LARGE SCALE GENOMIC DNA]</scope>
    <source>
        <strain evidence="1 2">CBS 121828</strain>
    </source>
</reference>
<organism evidence="1 2">
    <name type="scientific">Exophiala sideris</name>
    <dbReference type="NCBI Taxonomy" id="1016849"/>
    <lineage>
        <taxon>Eukaryota</taxon>
        <taxon>Fungi</taxon>
        <taxon>Dikarya</taxon>
        <taxon>Ascomycota</taxon>
        <taxon>Pezizomycotina</taxon>
        <taxon>Eurotiomycetes</taxon>
        <taxon>Chaetothyriomycetidae</taxon>
        <taxon>Chaetothyriales</taxon>
        <taxon>Herpotrichiellaceae</taxon>
        <taxon>Exophiala</taxon>
    </lineage>
</organism>
<dbReference type="AlphaFoldDB" id="A0A0D1ZIZ3"/>
<evidence type="ECO:0000313" key="2">
    <source>
        <dbReference type="Proteomes" id="UP000053599"/>
    </source>
</evidence>
<dbReference type="EMBL" id="KN846951">
    <property type="protein sequence ID" value="KIV86793.1"/>
    <property type="molecule type" value="Genomic_DNA"/>
</dbReference>
<name>A0A0D1ZIZ3_9EURO</name>
<evidence type="ECO:0000313" key="1">
    <source>
        <dbReference type="EMBL" id="KIV86793.1"/>
    </source>
</evidence>
<accession>A0A0D1ZIZ3</accession>
<dbReference type="Proteomes" id="UP000053599">
    <property type="component" value="Unassembled WGS sequence"/>
</dbReference>
<proteinExistence type="predicted"/>
<dbReference type="OrthoDB" id="549336at2759"/>
<sequence>MLRHSFVNPVLRMFWICSCKMPTISFPRFQRLQSFIWVFTSSPFFLLFIFSSNLDHDYLSTTLSSWQLNTTRNLRFPAHTVPLPDPLRVWIIESTGSHDEVRAALVHSFGGLDHGEMTMFRLMDRFDIPDIMDNFTMEAPVKSTRGSQVFEHAVHELPLPHVVVSTTCEADLKELAEPMQFLLANSSAHLFCTIHHADHWVKGRHVEVAREWVEKGRIDFLGLSKHTVDYFVRKVATQWDSRTPFKARAYPPLFPIQLPESEAGTVDLAMQGDYSPSRRNYRSIFKGLGQVVSKVEEYGQNETVALRLLGHGKKPKVPARIKNHVVFDESLSYPDFYSRRSTSFAVLPAFASSDYLDRKASSTIPAALIAGAPVLADEQLLASYTYLPKEAVWMMKPGETEMMAMARLVGHRDEYRRKREACRMAAKDLMEANRRNVRKWVTEASWKSKWIEDR</sequence>